<keyword evidence="4 5" id="KW-0472">Membrane</keyword>
<feature type="transmembrane region" description="Helical" evidence="5">
    <location>
        <begin position="55"/>
        <end position="77"/>
    </location>
</feature>
<dbReference type="InterPro" id="IPR013057">
    <property type="entry name" value="AA_transpt_TM"/>
</dbReference>
<evidence type="ECO:0000256" key="5">
    <source>
        <dbReference type="SAM" id="Phobius"/>
    </source>
</evidence>
<feature type="domain" description="Amino acid transporter transmembrane" evidence="6">
    <location>
        <begin position="45"/>
        <end position="149"/>
    </location>
</feature>
<dbReference type="EMBL" id="JAHWGI010001434">
    <property type="protein sequence ID" value="KAK3932261.1"/>
    <property type="molecule type" value="Genomic_DNA"/>
</dbReference>
<reference evidence="7" key="2">
    <citation type="journal article" date="2023" name="BMC Genomics">
        <title>Pest status, molecular evolution, and epigenetic factors derived from the genome assembly of Frankliniella fusca, a thysanopteran phytovirus vector.</title>
        <authorList>
            <person name="Catto M.A."/>
            <person name="Labadie P.E."/>
            <person name="Jacobson A.L."/>
            <person name="Kennedy G.G."/>
            <person name="Srinivasan R."/>
            <person name="Hunt B.G."/>
        </authorList>
    </citation>
    <scope>NUCLEOTIDE SEQUENCE</scope>
    <source>
        <strain evidence="7">PL_HMW_Pooled</strain>
    </source>
</reference>
<name>A0AAE1I3G8_9NEOP</name>
<accession>A0AAE1I3G8</accession>
<evidence type="ECO:0000256" key="3">
    <source>
        <dbReference type="ARBA" id="ARBA00022989"/>
    </source>
</evidence>
<dbReference type="PANTHER" id="PTHR22950:SF349">
    <property type="entry name" value="AMINO ACID TRANSPORTER TRANSMEMBRANE DOMAIN-CONTAINING PROTEIN"/>
    <property type="match status" value="1"/>
</dbReference>
<keyword evidence="3 5" id="KW-1133">Transmembrane helix</keyword>
<evidence type="ECO:0000259" key="6">
    <source>
        <dbReference type="Pfam" id="PF01490"/>
    </source>
</evidence>
<evidence type="ECO:0000313" key="7">
    <source>
        <dbReference type="EMBL" id="KAK3932261.1"/>
    </source>
</evidence>
<feature type="transmembrane region" description="Helical" evidence="5">
    <location>
        <begin position="121"/>
        <end position="141"/>
    </location>
</feature>
<organism evidence="7 8">
    <name type="scientific">Frankliniella fusca</name>
    <dbReference type="NCBI Taxonomy" id="407009"/>
    <lineage>
        <taxon>Eukaryota</taxon>
        <taxon>Metazoa</taxon>
        <taxon>Ecdysozoa</taxon>
        <taxon>Arthropoda</taxon>
        <taxon>Hexapoda</taxon>
        <taxon>Insecta</taxon>
        <taxon>Pterygota</taxon>
        <taxon>Neoptera</taxon>
        <taxon>Paraneoptera</taxon>
        <taxon>Thysanoptera</taxon>
        <taxon>Terebrantia</taxon>
        <taxon>Thripoidea</taxon>
        <taxon>Thripidae</taxon>
        <taxon>Frankliniella</taxon>
    </lineage>
</organism>
<dbReference type="GO" id="GO:0015179">
    <property type="term" value="F:L-amino acid transmembrane transporter activity"/>
    <property type="evidence" value="ECO:0007669"/>
    <property type="project" value="TreeGrafter"/>
</dbReference>
<comment type="subcellular location">
    <subcellularLocation>
        <location evidence="1">Membrane</location>
        <topology evidence="1">Multi-pass membrane protein</topology>
    </subcellularLocation>
</comment>
<evidence type="ECO:0000256" key="2">
    <source>
        <dbReference type="ARBA" id="ARBA00022692"/>
    </source>
</evidence>
<keyword evidence="2 5" id="KW-0812">Transmembrane</keyword>
<evidence type="ECO:0000256" key="4">
    <source>
        <dbReference type="ARBA" id="ARBA00023136"/>
    </source>
</evidence>
<feature type="transmembrane region" description="Helical" evidence="5">
    <location>
        <begin position="98"/>
        <end position="115"/>
    </location>
</feature>
<reference evidence="7" key="1">
    <citation type="submission" date="2021-07" db="EMBL/GenBank/DDBJ databases">
        <authorList>
            <person name="Catto M.A."/>
            <person name="Jacobson A."/>
            <person name="Kennedy G."/>
            <person name="Labadie P."/>
            <person name="Hunt B.G."/>
            <person name="Srinivasan R."/>
        </authorList>
    </citation>
    <scope>NUCLEOTIDE SEQUENCE</scope>
    <source>
        <strain evidence="7">PL_HMW_Pooled</strain>
        <tissue evidence="7">Head</tissue>
    </source>
</reference>
<sequence>MLAAPGVALPSCPPSSAAPAGNLWALAVKSLSRQTDIVLNKTDLWSVSTGQSVKVIYAMAIVLTYPLQMWPVLEITWEKYVLGHWVQREDRWYELWETLYRSGLVLLTYLVAIVLPNLDFIISLLGVFCLSMLGITFPALMEVSWLQVDLSLFAMCMAAGAESFAVCSTDMHSLPDRLRTVEMDAGEGRIGCIYGGLCPGCGFVDEYCGPF</sequence>
<dbReference type="AlphaFoldDB" id="A0AAE1I3G8"/>
<gene>
    <name evidence="7" type="ORF">KUF71_011589</name>
</gene>
<protein>
    <submittedName>
        <fullName evidence="7">Proton-coupled amino acid transporter-like protein</fullName>
    </submittedName>
</protein>
<dbReference type="Pfam" id="PF01490">
    <property type="entry name" value="Aa_trans"/>
    <property type="match status" value="1"/>
</dbReference>
<evidence type="ECO:0000256" key="1">
    <source>
        <dbReference type="ARBA" id="ARBA00004141"/>
    </source>
</evidence>
<dbReference type="PANTHER" id="PTHR22950">
    <property type="entry name" value="AMINO ACID TRANSPORTER"/>
    <property type="match status" value="1"/>
</dbReference>
<proteinExistence type="predicted"/>
<keyword evidence="8" id="KW-1185">Reference proteome</keyword>
<evidence type="ECO:0000313" key="8">
    <source>
        <dbReference type="Proteomes" id="UP001219518"/>
    </source>
</evidence>
<dbReference type="Proteomes" id="UP001219518">
    <property type="component" value="Unassembled WGS sequence"/>
</dbReference>
<comment type="caution">
    <text evidence="7">The sequence shown here is derived from an EMBL/GenBank/DDBJ whole genome shotgun (WGS) entry which is preliminary data.</text>
</comment>
<dbReference type="GO" id="GO:0005774">
    <property type="term" value="C:vacuolar membrane"/>
    <property type="evidence" value="ECO:0007669"/>
    <property type="project" value="TreeGrafter"/>
</dbReference>